<proteinExistence type="predicted"/>
<feature type="domain" description="C2H2-type" evidence="12">
    <location>
        <begin position="196"/>
        <end position="223"/>
    </location>
</feature>
<organism evidence="13 14">
    <name type="scientific">Plutella xylostella</name>
    <name type="common">Diamondback moth</name>
    <name type="synonym">Plutella maculipennis</name>
    <dbReference type="NCBI Taxonomy" id="51655"/>
    <lineage>
        <taxon>Eukaryota</taxon>
        <taxon>Metazoa</taxon>
        <taxon>Ecdysozoa</taxon>
        <taxon>Arthropoda</taxon>
        <taxon>Hexapoda</taxon>
        <taxon>Insecta</taxon>
        <taxon>Pterygota</taxon>
        <taxon>Neoptera</taxon>
        <taxon>Endopterygota</taxon>
        <taxon>Lepidoptera</taxon>
        <taxon>Glossata</taxon>
        <taxon>Ditrysia</taxon>
        <taxon>Yponomeutoidea</taxon>
        <taxon>Plutellidae</taxon>
        <taxon>Plutella</taxon>
    </lineage>
</organism>
<evidence type="ECO:0000256" key="5">
    <source>
        <dbReference type="ARBA" id="ARBA00022771"/>
    </source>
</evidence>
<dbReference type="PANTHER" id="PTHR24381:SF393">
    <property type="entry name" value="CHROMATIN-LINKED ADAPTOR FOR MSL PROTEINS, ISOFORM B"/>
    <property type="match status" value="1"/>
</dbReference>
<keyword evidence="9" id="KW-0804">Transcription</keyword>
<dbReference type="FunFam" id="3.30.160.60:FF:000097">
    <property type="entry name" value="Zinc finger protein"/>
    <property type="match status" value="1"/>
</dbReference>
<dbReference type="GO" id="GO:0005634">
    <property type="term" value="C:nucleus"/>
    <property type="evidence" value="ECO:0007669"/>
    <property type="project" value="UniProtKB-SubCell"/>
</dbReference>
<keyword evidence="6" id="KW-0862">Zinc</keyword>
<keyword evidence="3" id="KW-0479">Metal-binding</keyword>
<evidence type="ECO:0000259" key="12">
    <source>
        <dbReference type="PROSITE" id="PS50157"/>
    </source>
</evidence>
<dbReference type="GO" id="GO:0008270">
    <property type="term" value="F:zinc ion binding"/>
    <property type="evidence" value="ECO:0007669"/>
    <property type="project" value="UniProtKB-KW"/>
</dbReference>
<evidence type="ECO:0000256" key="7">
    <source>
        <dbReference type="ARBA" id="ARBA00023015"/>
    </source>
</evidence>
<evidence type="ECO:0000256" key="11">
    <source>
        <dbReference type="PROSITE-ProRule" id="PRU00042"/>
    </source>
</evidence>
<dbReference type="GO" id="GO:0000981">
    <property type="term" value="F:DNA-binding transcription factor activity, RNA polymerase II-specific"/>
    <property type="evidence" value="ECO:0007669"/>
    <property type="project" value="TreeGrafter"/>
</dbReference>
<feature type="domain" description="C2H2-type" evidence="12">
    <location>
        <begin position="85"/>
        <end position="107"/>
    </location>
</feature>
<keyword evidence="7" id="KW-0805">Transcription regulation</keyword>
<dbReference type="InterPro" id="IPR036236">
    <property type="entry name" value="Znf_C2H2_sf"/>
</dbReference>
<dbReference type="FunFam" id="3.30.160.60:FF:000624">
    <property type="entry name" value="zinc finger protein 697"/>
    <property type="match status" value="1"/>
</dbReference>
<keyword evidence="14" id="KW-1185">Reference proteome</keyword>
<keyword evidence="8" id="KW-0238">DNA-binding</keyword>
<feature type="domain" description="C2H2-type" evidence="12">
    <location>
        <begin position="112"/>
        <end position="134"/>
    </location>
</feature>
<keyword evidence="5 11" id="KW-0863">Zinc-finger</keyword>
<keyword evidence="4" id="KW-0677">Repeat</keyword>
<evidence type="ECO:0000256" key="2">
    <source>
        <dbReference type="ARBA" id="ARBA00004123"/>
    </source>
</evidence>
<dbReference type="EMBL" id="CAJHNJ030000012">
    <property type="protein sequence ID" value="CAG9110279.1"/>
    <property type="molecule type" value="Genomic_DNA"/>
</dbReference>
<name>A0A8S4E583_PLUXY</name>
<evidence type="ECO:0000256" key="3">
    <source>
        <dbReference type="ARBA" id="ARBA00022723"/>
    </source>
</evidence>
<dbReference type="InterPro" id="IPR013087">
    <property type="entry name" value="Znf_C2H2_type"/>
</dbReference>
<evidence type="ECO:0000256" key="10">
    <source>
        <dbReference type="ARBA" id="ARBA00023242"/>
    </source>
</evidence>
<evidence type="ECO:0000313" key="13">
    <source>
        <dbReference type="EMBL" id="CAG9110279.1"/>
    </source>
</evidence>
<evidence type="ECO:0000256" key="8">
    <source>
        <dbReference type="ARBA" id="ARBA00023125"/>
    </source>
</evidence>
<feature type="domain" description="C2H2-type" evidence="12">
    <location>
        <begin position="224"/>
        <end position="247"/>
    </location>
</feature>
<dbReference type="Proteomes" id="UP000653454">
    <property type="component" value="Unassembled WGS sequence"/>
</dbReference>
<reference evidence="13" key="1">
    <citation type="submission" date="2020-11" db="EMBL/GenBank/DDBJ databases">
        <authorList>
            <person name="Whiteford S."/>
        </authorList>
    </citation>
    <scope>NUCLEOTIDE SEQUENCE</scope>
</reference>
<feature type="domain" description="C2H2-type" evidence="12">
    <location>
        <begin position="140"/>
        <end position="167"/>
    </location>
</feature>
<evidence type="ECO:0000256" key="1">
    <source>
        <dbReference type="ARBA" id="ARBA00003767"/>
    </source>
</evidence>
<protein>
    <submittedName>
        <fullName evidence="13">(diamondback moth) hypothetical protein</fullName>
    </submittedName>
</protein>
<comment type="subcellular location">
    <subcellularLocation>
        <location evidence="2">Nucleus</location>
    </subcellularLocation>
</comment>
<dbReference type="GO" id="GO:0000977">
    <property type="term" value="F:RNA polymerase II transcription regulatory region sequence-specific DNA binding"/>
    <property type="evidence" value="ECO:0007669"/>
    <property type="project" value="TreeGrafter"/>
</dbReference>
<evidence type="ECO:0000256" key="9">
    <source>
        <dbReference type="ARBA" id="ARBA00023163"/>
    </source>
</evidence>
<dbReference type="SMART" id="SM00355">
    <property type="entry name" value="ZnF_C2H2"/>
    <property type="match status" value="7"/>
</dbReference>
<evidence type="ECO:0000313" key="14">
    <source>
        <dbReference type="Proteomes" id="UP000653454"/>
    </source>
</evidence>
<evidence type="ECO:0000256" key="6">
    <source>
        <dbReference type="ARBA" id="ARBA00022833"/>
    </source>
</evidence>
<dbReference type="Pfam" id="PF00096">
    <property type="entry name" value="zf-C2H2"/>
    <property type="match status" value="6"/>
</dbReference>
<gene>
    <name evidence="13" type="ORF">PLXY2_LOCUS4462</name>
</gene>
<dbReference type="SUPFAM" id="SSF57667">
    <property type="entry name" value="beta-beta-alpha zinc fingers"/>
    <property type="match status" value="4"/>
</dbReference>
<comment type="caution">
    <text evidence="13">The sequence shown here is derived from an EMBL/GenBank/DDBJ whole genome shotgun (WGS) entry which is preliminary data.</text>
</comment>
<sequence length="266" mass="30765">MAGEKICMICIKDIEERSISGITLISDSKDTEEILQKIFICAQTLVNHMRKHSGERPYHCHCGKSFTQASALTAHSKIHSNITYYTCPTCGKQFKLACALKKHFKVHEEGTYRCRLCAKNLKSKETFESHMRRHYNVHNYSCEDCGNTFVTSSELINHRKKHKVQETVECHLCGFKTPRKSVLIQHIKRHTGEKLYKCDLCALCFITLSELRIHTRTHTREKPYTCPACGQRFMHSSSVNKHVRNLHGNTSYKWSNAKEKNRNMVS</sequence>
<feature type="domain" description="C2H2-type" evidence="12">
    <location>
        <begin position="168"/>
        <end position="195"/>
    </location>
</feature>
<comment type="function">
    <text evidence="1">May be involved in transcriptional regulation.</text>
</comment>
<accession>A0A8S4E583</accession>
<dbReference type="FunFam" id="3.30.160.60:FF:002343">
    <property type="entry name" value="Zinc finger protein 33A"/>
    <property type="match status" value="1"/>
</dbReference>
<dbReference type="PROSITE" id="PS50157">
    <property type="entry name" value="ZINC_FINGER_C2H2_2"/>
    <property type="match status" value="7"/>
</dbReference>
<feature type="domain" description="C2H2-type" evidence="12">
    <location>
        <begin position="58"/>
        <end position="81"/>
    </location>
</feature>
<dbReference type="PANTHER" id="PTHR24381">
    <property type="entry name" value="ZINC FINGER PROTEIN"/>
    <property type="match status" value="1"/>
</dbReference>
<keyword evidence="10" id="KW-0539">Nucleus</keyword>
<dbReference type="Gene3D" id="3.30.160.60">
    <property type="entry name" value="Classic Zinc Finger"/>
    <property type="match status" value="5"/>
</dbReference>
<dbReference type="AlphaFoldDB" id="A0A8S4E583"/>
<evidence type="ECO:0000256" key="4">
    <source>
        <dbReference type="ARBA" id="ARBA00022737"/>
    </source>
</evidence>
<dbReference type="PROSITE" id="PS00028">
    <property type="entry name" value="ZINC_FINGER_C2H2_1"/>
    <property type="match status" value="4"/>
</dbReference>